<sequence>MENIHTDGEEIKQEVETAAIKQTEHKILGQIPFLADLLIKQEGHCQSSEDTINSENVKTEISQFDSFDESMTERREVKQSGLCVEDREIK</sequence>
<name>A0A0B7BJB4_9EUPU</name>
<organism evidence="1">
    <name type="scientific">Arion vulgaris</name>
    <dbReference type="NCBI Taxonomy" id="1028688"/>
    <lineage>
        <taxon>Eukaryota</taxon>
        <taxon>Metazoa</taxon>
        <taxon>Spiralia</taxon>
        <taxon>Lophotrochozoa</taxon>
        <taxon>Mollusca</taxon>
        <taxon>Gastropoda</taxon>
        <taxon>Heterobranchia</taxon>
        <taxon>Euthyneura</taxon>
        <taxon>Panpulmonata</taxon>
        <taxon>Eupulmonata</taxon>
        <taxon>Stylommatophora</taxon>
        <taxon>Helicina</taxon>
        <taxon>Arionoidea</taxon>
        <taxon>Arionidae</taxon>
        <taxon>Arion</taxon>
    </lineage>
</organism>
<reference evidence="1" key="1">
    <citation type="submission" date="2014-12" db="EMBL/GenBank/DDBJ databases">
        <title>Insight into the proteome of Arion vulgaris.</title>
        <authorList>
            <person name="Aradska J."/>
            <person name="Bulat T."/>
            <person name="Smidak R."/>
            <person name="Sarate P."/>
            <person name="Gangsoo J."/>
            <person name="Sialana F."/>
            <person name="Bilban M."/>
            <person name="Lubec G."/>
        </authorList>
    </citation>
    <scope>NUCLEOTIDE SEQUENCE</scope>
    <source>
        <tissue evidence="1">Skin</tissue>
    </source>
</reference>
<proteinExistence type="predicted"/>
<protein>
    <submittedName>
        <fullName evidence="1">Uncharacterized protein</fullName>
    </submittedName>
</protein>
<accession>A0A0B7BJB4</accession>
<feature type="non-terminal residue" evidence="1">
    <location>
        <position position="90"/>
    </location>
</feature>
<dbReference type="AlphaFoldDB" id="A0A0B7BJB4"/>
<gene>
    <name evidence="1" type="primary">ORF188082</name>
</gene>
<evidence type="ECO:0000313" key="1">
    <source>
        <dbReference type="EMBL" id="CEK92406.1"/>
    </source>
</evidence>
<dbReference type="EMBL" id="HACG01045541">
    <property type="protein sequence ID" value="CEK92406.1"/>
    <property type="molecule type" value="Transcribed_RNA"/>
</dbReference>